<dbReference type="InterPro" id="IPR002729">
    <property type="entry name" value="CRISPR-assoc_Cas1"/>
</dbReference>
<keyword evidence="1 10" id="KW-0540">Nuclease</keyword>
<keyword evidence="7 10" id="KW-0238">DNA-binding</keyword>
<comment type="cofactor">
    <cofactor evidence="10">
        <name>Mg(2+)</name>
        <dbReference type="ChEBI" id="CHEBI:18420"/>
    </cofactor>
    <cofactor evidence="10">
        <name>Mn(2+)</name>
        <dbReference type="ChEBI" id="CHEBI:29035"/>
    </cofactor>
</comment>
<keyword evidence="5 10" id="KW-0460">Magnesium</keyword>
<evidence type="ECO:0000256" key="1">
    <source>
        <dbReference type="ARBA" id="ARBA00022722"/>
    </source>
</evidence>
<dbReference type="PANTHER" id="PTHR34353:SF2">
    <property type="entry name" value="CRISPR-ASSOCIATED ENDONUCLEASE CAS1 1"/>
    <property type="match status" value="1"/>
</dbReference>
<evidence type="ECO:0000313" key="11">
    <source>
        <dbReference type="EMBL" id="MEC4294089.1"/>
    </source>
</evidence>
<evidence type="ECO:0000313" key="12">
    <source>
        <dbReference type="Proteomes" id="UP001343724"/>
    </source>
</evidence>
<keyword evidence="8 10" id="KW-0464">Manganese</keyword>
<dbReference type="EMBL" id="JAYMFH010000001">
    <property type="protein sequence ID" value="MEC4294089.1"/>
    <property type="molecule type" value="Genomic_DNA"/>
</dbReference>
<dbReference type="InterPro" id="IPR042211">
    <property type="entry name" value="CRISPR-assoc_Cas1_N"/>
</dbReference>
<dbReference type="InterPro" id="IPR019855">
    <property type="entry name" value="CRISPR-assoc_Cas1_NMENI"/>
</dbReference>
<evidence type="ECO:0000256" key="6">
    <source>
        <dbReference type="ARBA" id="ARBA00023118"/>
    </source>
</evidence>
<feature type="binding site" evidence="10">
    <location>
        <position position="204"/>
    </location>
    <ligand>
        <name>Mn(2+)</name>
        <dbReference type="ChEBI" id="CHEBI:29035"/>
    </ligand>
</feature>
<dbReference type="Gene3D" id="1.20.120.920">
    <property type="entry name" value="CRISPR-associated endonuclease Cas1, C-terminal domain"/>
    <property type="match status" value="1"/>
</dbReference>
<proteinExistence type="inferred from homology"/>
<accession>A0ABU6IWA0</accession>
<dbReference type="GO" id="GO:0004519">
    <property type="term" value="F:endonuclease activity"/>
    <property type="evidence" value="ECO:0007669"/>
    <property type="project" value="UniProtKB-KW"/>
</dbReference>
<protein>
    <recommendedName>
        <fullName evidence="10">CRISPR-associated endonuclease Cas1</fullName>
        <ecNumber evidence="10">3.1.-.-</ecNumber>
    </recommendedName>
</protein>
<sequence length="292" mass="33477">MAFRTVYIESPSKLSYKSGYLVVRKEDDTAKVHLSEISTIVLQTMQVYISAYLMAELAKNKISLLVSDSQCNPVGQYLPLYGAHNTSKRIAEQLEWGEPIKKRVWQRVVRDKIREQARFLKERDYEREAQQLSQIVPEVRSGDTTNREAQAARLYFTALFGPEFSRENDIPTNAALNYGYAVLLSLVNREITARGCITQVGICHRNEYNQFNLTCDLMEPFRPAVDRLVVDYLAADFDADTRRVLGDLANTHVAYKEGSYRLGSVISRYVQQCLNALNKRTAVEEIEEFRLL</sequence>
<dbReference type="PANTHER" id="PTHR34353">
    <property type="entry name" value="CRISPR-ASSOCIATED ENDONUCLEASE CAS1 1"/>
    <property type="match status" value="1"/>
</dbReference>
<dbReference type="InterPro" id="IPR042206">
    <property type="entry name" value="CRISPR-assoc_Cas1_C"/>
</dbReference>
<dbReference type="NCBIfam" id="TIGR03639">
    <property type="entry name" value="cas1_NMENI"/>
    <property type="match status" value="1"/>
</dbReference>
<keyword evidence="6 10" id="KW-0051">Antiviral defense</keyword>
<reference evidence="11 12" key="1">
    <citation type="submission" date="2024-01" db="EMBL/GenBank/DDBJ databases">
        <title>novel species in genus Adlercreutzia.</title>
        <authorList>
            <person name="Liu X."/>
        </authorList>
    </citation>
    <scope>NUCLEOTIDE SEQUENCE [LARGE SCALE GENOMIC DNA]</scope>
    <source>
        <strain evidence="11 12">R22</strain>
    </source>
</reference>
<dbReference type="Gene3D" id="3.100.10.20">
    <property type="entry name" value="CRISPR-associated endonuclease Cas1, N-terminal domain"/>
    <property type="match status" value="1"/>
</dbReference>
<gene>
    <name evidence="10 11" type="primary">cas1</name>
    <name evidence="11" type="ORF">VJ920_02045</name>
</gene>
<evidence type="ECO:0000256" key="5">
    <source>
        <dbReference type="ARBA" id="ARBA00022842"/>
    </source>
</evidence>
<dbReference type="EC" id="3.1.-.-" evidence="10"/>
<comment type="subunit">
    <text evidence="9 10">Homodimer, forms a heterotetramer with a Cas2 homodimer.</text>
</comment>
<feature type="binding site" evidence="10">
    <location>
        <position position="148"/>
    </location>
    <ligand>
        <name>Mn(2+)</name>
        <dbReference type="ChEBI" id="CHEBI:29035"/>
    </ligand>
</feature>
<evidence type="ECO:0000256" key="9">
    <source>
        <dbReference type="ARBA" id="ARBA00038592"/>
    </source>
</evidence>
<dbReference type="InterPro" id="IPR050646">
    <property type="entry name" value="Cas1"/>
</dbReference>
<keyword evidence="4 10" id="KW-0378">Hydrolase</keyword>
<evidence type="ECO:0000256" key="4">
    <source>
        <dbReference type="ARBA" id="ARBA00022801"/>
    </source>
</evidence>
<feature type="binding site" evidence="10">
    <location>
        <position position="219"/>
    </location>
    <ligand>
        <name>Mn(2+)</name>
        <dbReference type="ChEBI" id="CHEBI:29035"/>
    </ligand>
</feature>
<dbReference type="HAMAP" id="MF_01470">
    <property type="entry name" value="Cas1"/>
    <property type="match status" value="1"/>
</dbReference>
<keyword evidence="3 10" id="KW-0255">Endonuclease</keyword>
<comment type="function">
    <text evidence="10">CRISPR (clustered regularly interspaced short palindromic repeat), is an adaptive immune system that provides protection against mobile genetic elements (viruses, transposable elements and conjugative plasmids). CRISPR clusters contain spacers, sequences complementary to antecedent mobile elements, and target invading nucleic acids. CRISPR clusters are transcribed and processed into CRISPR RNA (crRNA). Acts as a dsDNA endonuclease. Involved in the integration of spacer DNA into the CRISPR cassette.</text>
</comment>
<dbReference type="Pfam" id="PF01867">
    <property type="entry name" value="Cas_Cas1"/>
    <property type="match status" value="1"/>
</dbReference>
<dbReference type="NCBIfam" id="TIGR00287">
    <property type="entry name" value="cas1"/>
    <property type="match status" value="1"/>
</dbReference>
<evidence type="ECO:0000256" key="7">
    <source>
        <dbReference type="ARBA" id="ARBA00023125"/>
    </source>
</evidence>
<keyword evidence="2 10" id="KW-0479">Metal-binding</keyword>
<evidence type="ECO:0000256" key="2">
    <source>
        <dbReference type="ARBA" id="ARBA00022723"/>
    </source>
</evidence>
<dbReference type="RefSeq" id="WP_326441374.1">
    <property type="nucleotide sequence ID" value="NZ_JAYMFH010000001.1"/>
</dbReference>
<comment type="caution">
    <text evidence="11">The sequence shown here is derived from an EMBL/GenBank/DDBJ whole genome shotgun (WGS) entry which is preliminary data.</text>
</comment>
<organism evidence="11 12">
    <name type="scientific">Adlercreutzia shanghongiae</name>
    <dbReference type="NCBI Taxonomy" id="3111773"/>
    <lineage>
        <taxon>Bacteria</taxon>
        <taxon>Bacillati</taxon>
        <taxon>Actinomycetota</taxon>
        <taxon>Coriobacteriia</taxon>
        <taxon>Eggerthellales</taxon>
        <taxon>Eggerthellaceae</taxon>
        <taxon>Adlercreutzia</taxon>
    </lineage>
</organism>
<name>A0ABU6IWA0_9ACTN</name>
<comment type="similarity">
    <text evidence="10">Belongs to the CRISPR-associated endonuclease Cas1 family.</text>
</comment>
<evidence type="ECO:0000256" key="3">
    <source>
        <dbReference type="ARBA" id="ARBA00022759"/>
    </source>
</evidence>
<evidence type="ECO:0000256" key="8">
    <source>
        <dbReference type="ARBA" id="ARBA00023211"/>
    </source>
</evidence>
<evidence type="ECO:0000256" key="10">
    <source>
        <dbReference type="HAMAP-Rule" id="MF_01470"/>
    </source>
</evidence>
<keyword evidence="12" id="KW-1185">Reference proteome</keyword>
<dbReference type="Proteomes" id="UP001343724">
    <property type="component" value="Unassembled WGS sequence"/>
</dbReference>